<protein>
    <submittedName>
        <fullName evidence="4">Candidate secreted effector</fullName>
    </submittedName>
</protein>
<dbReference type="AlphaFoldDB" id="A0A914KW36"/>
<keyword evidence="3" id="KW-1185">Reference proteome</keyword>
<feature type="region of interest" description="Disordered" evidence="1">
    <location>
        <begin position="81"/>
        <end position="107"/>
    </location>
</feature>
<evidence type="ECO:0000256" key="2">
    <source>
        <dbReference type="SAM" id="Phobius"/>
    </source>
</evidence>
<accession>A0A914KW36</accession>
<keyword evidence="2" id="KW-0812">Transmembrane</keyword>
<evidence type="ECO:0000313" key="4">
    <source>
        <dbReference type="WBParaSite" id="Minc3s00113g04940"/>
    </source>
</evidence>
<sequence>MLLLDGWPALRPCSTWWYVVALAGWPQPNVMLVVVVGNALGGWRCSWWLAVLLVVGERCFWWPAFDVMLVYGRVRFSTPCTGGGGSSTCTGGGSSTCASSPDQLLAR</sequence>
<organism evidence="3 4">
    <name type="scientific">Meloidogyne incognita</name>
    <name type="common">Southern root-knot nematode worm</name>
    <name type="synonym">Oxyuris incognita</name>
    <dbReference type="NCBI Taxonomy" id="6306"/>
    <lineage>
        <taxon>Eukaryota</taxon>
        <taxon>Metazoa</taxon>
        <taxon>Ecdysozoa</taxon>
        <taxon>Nematoda</taxon>
        <taxon>Chromadorea</taxon>
        <taxon>Rhabditida</taxon>
        <taxon>Tylenchina</taxon>
        <taxon>Tylenchomorpha</taxon>
        <taxon>Tylenchoidea</taxon>
        <taxon>Meloidogynidae</taxon>
        <taxon>Meloidogyninae</taxon>
        <taxon>Meloidogyne</taxon>
        <taxon>Meloidogyne incognita group</taxon>
    </lineage>
</organism>
<feature type="compositionally biased region" description="Gly residues" evidence="1">
    <location>
        <begin position="81"/>
        <end position="94"/>
    </location>
</feature>
<evidence type="ECO:0000313" key="3">
    <source>
        <dbReference type="Proteomes" id="UP000887563"/>
    </source>
</evidence>
<keyword evidence="2" id="KW-1133">Transmembrane helix</keyword>
<feature type="transmembrane region" description="Helical" evidence="2">
    <location>
        <begin position="16"/>
        <end position="40"/>
    </location>
</feature>
<reference evidence="4" key="1">
    <citation type="submission" date="2022-11" db="UniProtKB">
        <authorList>
            <consortium name="WormBaseParasite"/>
        </authorList>
    </citation>
    <scope>IDENTIFICATION</scope>
</reference>
<dbReference type="Proteomes" id="UP000887563">
    <property type="component" value="Unplaced"/>
</dbReference>
<evidence type="ECO:0000256" key="1">
    <source>
        <dbReference type="SAM" id="MobiDB-lite"/>
    </source>
</evidence>
<name>A0A914KW36_MELIC</name>
<dbReference type="WBParaSite" id="Minc3s00113g04940">
    <property type="protein sequence ID" value="Minc3s00113g04940"/>
    <property type="gene ID" value="Minc3s00113g04940"/>
</dbReference>
<keyword evidence="2" id="KW-0472">Membrane</keyword>
<proteinExistence type="predicted"/>